<keyword evidence="3" id="KW-1185">Reference proteome</keyword>
<protein>
    <submittedName>
        <fullName evidence="2">Uncharacterized protein</fullName>
    </submittedName>
</protein>
<comment type="caution">
    <text evidence="2">The sequence shown here is derived from an EMBL/GenBank/DDBJ whole genome shotgun (WGS) entry which is preliminary data.</text>
</comment>
<evidence type="ECO:0000256" key="1">
    <source>
        <dbReference type="SAM" id="MobiDB-lite"/>
    </source>
</evidence>
<evidence type="ECO:0000313" key="3">
    <source>
        <dbReference type="Proteomes" id="UP000747399"/>
    </source>
</evidence>
<evidence type="ECO:0000313" key="2">
    <source>
        <dbReference type="EMBL" id="GIL47952.1"/>
    </source>
</evidence>
<feature type="region of interest" description="Disordered" evidence="1">
    <location>
        <begin position="120"/>
        <end position="139"/>
    </location>
</feature>
<name>A0A8J4AU48_9CHLO</name>
<proteinExistence type="predicted"/>
<dbReference type="EMBL" id="BNCO01000005">
    <property type="protein sequence ID" value="GIL47952.1"/>
    <property type="molecule type" value="Genomic_DNA"/>
</dbReference>
<sequence>CLDILILFSGGAYWCKLPCKEAVSASTLFWHDMAVSAILQPNWGMSTLRQSYRGQYKLARTSLVTANKRRVVTKAAAPDDAAPSPSDDYHLTADTILWNAKHGAILRKRIAQVRAAEVVAESSSSRPELPPVNEITTNDVRQNHSSLSQWHEDQWQRLGATQHTLWDDELGHFGAPS</sequence>
<accession>A0A8J4AU48</accession>
<dbReference type="AlphaFoldDB" id="A0A8J4AU48"/>
<reference evidence="2" key="1">
    <citation type="journal article" date="2021" name="Proc. Natl. Acad. Sci. U.S.A.">
        <title>Three genomes in the algal genus Volvox reveal the fate of a haploid sex-determining region after a transition to homothallism.</title>
        <authorList>
            <person name="Yamamoto K."/>
            <person name="Hamaji T."/>
            <person name="Kawai-Toyooka H."/>
            <person name="Matsuzaki R."/>
            <person name="Takahashi F."/>
            <person name="Nishimura Y."/>
            <person name="Kawachi M."/>
            <person name="Noguchi H."/>
            <person name="Minakuchi Y."/>
            <person name="Umen J.G."/>
            <person name="Toyoda A."/>
            <person name="Nozaki H."/>
        </authorList>
    </citation>
    <scope>NUCLEOTIDE SEQUENCE</scope>
    <source>
        <strain evidence="2">NIES-3780</strain>
    </source>
</reference>
<organism evidence="2 3">
    <name type="scientific">Volvox africanus</name>
    <dbReference type="NCBI Taxonomy" id="51714"/>
    <lineage>
        <taxon>Eukaryota</taxon>
        <taxon>Viridiplantae</taxon>
        <taxon>Chlorophyta</taxon>
        <taxon>core chlorophytes</taxon>
        <taxon>Chlorophyceae</taxon>
        <taxon>CS clade</taxon>
        <taxon>Chlamydomonadales</taxon>
        <taxon>Volvocaceae</taxon>
        <taxon>Volvox</taxon>
    </lineage>
</organism>
<feature type="non-terminal residue" evidence="2">
    <location>
        <position position="1"/>
    </location>
</feature>
<dbReference type="Proteomes" id="UP000747399">
    <property type="component" value="Unassembled WGS sequence"/>
</dbReference>
<gene>
    <name evidence="2" type="ORF">Vafri_4678</name>
</gene>